<name>A0A0F5JE05_9BACT</name>
<dbReference type="PATRIC" id="fig|1203610.3.peg.3220"/>
<reference evidence="2 3" key="1">
    <citation type="submission" date="2013-04" db="EMBL/GenBank/DDBJ databases">
        <title>The Genome Sequence of Parabacteroides gordonii DSM 23371.</title>
        <authorList>
            <consortium name="The Broad Institute Genomics Platform"/>
            <person name="Earl A."/>
            <person name="Ward D."/>
            <person name="Feldgarden M."/>
            <person name="Gevers D."/>
            <person name="Martens E."/>
            <person name="Sakamoto M."/>
            <person name="Benno Y."/>
            <person name="Suzuki N."/>
            <person name="Matsunaga N."/>
            <person name="Koshihara K."/>
            <person name="Seki M."/>
            <person name="Komiya H."/>
            <person name="Walker B."/>
            <person name="Young S."/>
            <person name="Zeng Q."/>
            <person name="Gargeya S."/>
            <person name="Fitzgerald M."/>
            <person name="Haas B."/>
            <person name="Abouelleil A."/>
            <person name="Allen A.W."/>
            <person name="Alvarado L."/>
            <person name="Arachchi H.M."/>
            <person name="Berlin A.M."/>
            <person name="Chapman S.B."/>
            <person name="Gainer-Dewar J."/>
            <person name="Goldberg J."/>
            <person name="Griggs A."/>
            <person name="Gujja S."/>
            <person name="Hansen M."/>
            <person name="Howarth C."/>
            <person name="Imamovic A."/>
            <person name="Ireland A."/>
            <person name="Larimer J."/>
            <person name="McCowan C."/>
            <person name="Murphy C."/>
            <person name="Pearson M."/>
            <person name="Poon T.W."/>
            <person name="Priest M."/>
            <person name="Roberts A."/>
            <person name="Saif S."/>
            <person name="Shea T."/>
            <person name="Sisk P."/>
            <person name="Sykes S."/>
            <person name="Wortman J."/>
            <person name="Nusbaum C."/>
            <person name="Birren B."/>
        </authorList>
    </citation>
    <scope>NUCLEOTIDE SEQUENCE [LARGE SCALE GENOMIC DNA]</scope>
    <source>
        <strain evidence="2 3">MS-1</strain>
    </source>
</reference>
<keyword evidence="1" id="KW-0812">Transmembrane</keyword>
<sequence>MHRSGATKALSLCRMKNTVTYLFIVFLATLIFYGGAGVNLITYCCGDCRTEGVAVLLNDNCCEVHEHSCCDAVGEATACNSGCCEDDCCGLERISFDWSSSANPVVELQPAVIDLLSFASPLASLLPIPSIKEYTAQDQDGPPVVCPRIYLNLLTTLLI</sequence>
<evidence type="ECO:0000313" key="3">
    <source>
        <dbReference type="Proteomes" id="UP000033035"/>
    </source>
</evidence>
<evidence type="ECO:0000256" key="1">
    <source>
        <dbReference type="SAM" id="Phobius"/>
    </source>
</evidence>
<evidence type="ECO:0000313" key="2">
    <source>
        <dbReference type="EMBL" id="KKB55682.1"/>
    </source>
</evidence>
<keyword evidence="3" id="KW-1185">Reference proteome</keyword>
<dbReference type="AlphaFoldDB" id="A0A0F5JE05"/>
<feature type="transmembrane region" description="Helical" evidence="1">
    <location>
        <begin position="21"/>
        <end position="41"/>
    </location>
</feature>
<keyword evidence="1" id="KW-1133">Transmembrane helix</keyword>
<dbReference type="Proteomes" id="UP000033035">
    <property type="component" value="Unassembled WGS sequence"/>
</dbReference>
<organism evidence="2 3">
    <name type="scientific">Parabacteroides gordonii MS-1 = DSM 23371</name>
    <dbReference type="NCBI Taxonomy" id="1203610"/>
    <lineage>
        <taxon>Bacteria</taxon>
        <taxon>Pseudomonadati</taxon>
        <taxon>Bacteroidota</taxon>
        <taxon>Bacteroidia</taxon>
        <taxon>Bacteroidales</taxon>
        <taxon>Tannerellaceae</taxon>
        <taxon>Parabacteroides</taxon>
    </lineage>
</organism>
<dbReference type="STRING" id="1203610.HMPREF1536_03154"/>
<accession>A0A0F5JE05</accession>
<protein>
    <submittedName>
        <fullName evidence="2">Uncharacterized protein</fullName>
    </submittedName>
</protein>
<comment type="caution">
    <text evidence="2">The sequence shown here is derived from an EMBL/GenBank/DDBJ whole genome shotgun (WGS) entry which is preliminary data.</text>
</comment>
<dbReference type="HOGENOM" id="CLU_1811964_0_0_10"/>
<proteinExistence type="predicted"/>
<keyword evidence="1" id="KW-0472">Membrane</keyword>
<dbReference type="EMBL" id="AQHW01000015">
    <property type="protein sequence ID" value="KKB55682.1"/>
    <property type="molecule type" value="Genomic_DNA"/>
</dbReference>
<gene>
    <name evidence="2" type="ORF">HMPREF1536_03154</name>
</gene>